<evidence type="ECO:0000313" key="4">
    <source>
        <dbReference type="EMBL" id="QJH93531.1"/>
    </source>
</evidence>
<name>A0A6H1Z9G9_9ZZZZ</name>
<feature type="region of interest" description="Disordered" evidence="1">
    <location>
        <begin position="1"/>
        <end position="78"/>
    </location>
</feature>
<feature type="compositionally biased region" description="Polar residues" evidence="1">
    <location>
        <begin position="200"/>
        <end position="228"/>
    </location>
</feature>
<evidence type="ECO:0000313" key="3">
    <source>
        <dbReference type="EMBL" id="QJA67937.1"/>
    </source>
</evidence>
<evidence type="ECO:0000313" key="2">
    <source>
        <dbReference type="EMBL" id="QJA44091.1"/>
    </source>
</evidence>
<feature type="compositionally biased region" description="Polar residues" evidence="1">
    <location>
        <begin position="1"/>
        <end position="25"/>
    </location>
</feature>
<protein>
    <submittedName>
        <fullName evidence="2">Uncharacterized protein</fullName>
    </submittedName>
</protein>
<dbReference type="EMBL" id="MT144589">
    <property type="protein sequence ID" value="QJH93531.1"/>
    <property type="molecule type" value="Genomic_DNA"/>
</dbReference>
<dbReference type="EMBL" id="MT143973">
    <property type="protein sequence ID" value="QJA44091.1"/>
    <property type="molecule type" value="Genomic_DNA"/>
</dbReference>
<gene>
    <name evidence="5" type="ORF">MM415A00093_0080</name>
    <name evidence="3" type="ORF">MM415B00143_0088</name>
    <name evidence="2" type="ORF">TM448A00087_0024</name>
    <name evidence="4" type="ORF">TM448B00099_0007</name>
</gene>
<reference evidence="2" key="1">
    <citation type="submission" date="2020-03" db="EMBL/GenBank/DDBJ databases">
        <title>The deep terrestrial virosphere.</title>
        <authorList>
            <person name="Holmfeldt K."/>
            <person name="Nilsson E."/>
            <person name="Simone D."/>
            <person name="Lopez-Fernandez M."/>
            <person name="Wu X."/>
            <person name="de Brujin I."/>
            <person name="Lundin D."/>
            <person name="Andersson A."/>
            <person name="Bertilsson S."/>
            <person name="Dopson M."/>
        </authorList>
    </citation>
    <scope>NUCLEOTIDE SEQUENCE</scope>
    <source>
        <strain evidence="5">MM415A00093</strain>
        <strain evidence="3">MM415B00143</strain>
        <strain evidence="2">TM448A00087</strain>
        <strain evidence="4">TM448B00099</strain>
    </source>
</reference>
<dbReference type="EMBL" id="MT145187">
    <property type="protein sequence ID" value="QJI04587.1"/>
    <property type="molecule type" value="Genomic_DNA"/>
</dbReference>
<evidence type="ECO:0000313" key="5">
    <source>
        <dbReference type="EMBL" id="QJI04587.1"/>
    </source>
</evidence>
<sequence length="260" mass="28956">MTDLNQPQGSSQAVTPDVSQLQPAPSLQGDGQEPQTPLPEAQEPVQPVPQAPEARPPAFDIEPADPSERSQLGRRVRKIEDNVTQFTRKMDEFLTAFQGHGQQNTPDTEIISTAADVRKVLEDERKREMQSRQQYQNNFLQEITSLGDENPDFHAEVTREMFEVPNSPFNQIKTGDPIADAHWNYSRAMKAVLAKKYANPSRQTQPASRPNAVNVSTGVPVGTRTQTSAPPPVQLDEAAANFIKRIGRPADWAQRNLQEK</sequence>
<proteinExistence type="predicted"/>
<accession>A0A6H1Z9G9</accession>
<evidence type="ECO:0000256" key="1">
    <source>
        <dbReference type="SAM" id="MobiDB-lite"/>
    </source>
</evidence>
<organism evidence="2">
    <name type="scientific">viral metagenome</name>
    <dbReference type="NCBI Taxonomy" id="1070528"/>
    <lineage>
        <taxon>unclassified sequences</taxon>
        <taxon>metagenomes</taxon>
        <taxon>organismal metagenomes</taxon>
    </lineage>
</organism>
<dbReference type="EMBL" id="MT141577">
    <property type="protein sequence ID" value="QJA67937.1"/>
    <property type="molecule type" value="Genomic_DNA"/>
</dbReference>
<dbReference type="AlphaFoldDB" id="A0A6H1Z9G9"/>
<feature type="region of interest" description="Disordered" evidence="1">
    <location>
        <begin position="199"/>
        <end position="233"/>
    </location>
</feature>